<evidence type="ECO:0000256" key="1">
    <source>
        <dbReference type="SAM" id="SignalP"/>
    </source>
</evidence>
<organism evidence="2 3">
    <name type="scientific">Puccinia sorghi</name>
    <dbReference type="NCBI Taxonomy" id="27349"/>
    <lineage>
        <taxon>Eukaryota</taxon>
        <taxon>Fungi</taxon>
        <taxon>Dikarya</taxon>
        <taxon>Basidiomycota</taxon>
        <taxon>Pucciniomycotina</taxon>
        <taxon>Pucciniomycetes</taxon>
        <taxon>Pucciniales</taxon>
        <taxon>Pucciniaceae</taxon>
        <taxon>Puccinia</taxon>
    </lineage>
</organism>
<feature type="chain" id="PRO_5005568355" evidence="1">
    <location>
        <begin position="17"/>
        <end position="127"/>
    </location>
</feature>
<dbReference type="EMBL" id="LAVV01007279">
    <property type="protein sequence ID" value="KNZ56469.1"/>
    <property type="molecule type" value="Genomic_DNA"/>
</dbReference>
<sequence length="127" mass="14055">MRSLLSLFLYIGAFDARIIIGETPNPPGRLVRRRMTLEHNSGIENLASLAECPYGICATLADEAIARLAASDGCAQQDMADKIIDAAKNPTNKISDDTRKKMIQMAIQYRQVARVFQQYLRGIITGI</sequence>
<keyword evidence="1" id="KW-0732">Signal</keyword>
<comment type="caution">
    <text evidence="2">The sequence shown here is derived from an EMBL/GenBank/DDBJ whole genome shotgun (WGS) entry which is preliminary data.</text>
</comment>
<keyword evidence="3" id="KW-1185">Reference proteome</keyword>
<feature type="signal peptide" evidence="1">
    <location>
        <begin position="1"/>
        <end position="16"/>
    </location>
</feature>
<dbReference type="AlphaFoldDB" id="A0A0L6V6X6"/>
<dbReference type="OrthoDB" id="2507450at2759"/>
<dbReference type="Proteomes" id="UP000037035">
    <property type="component" value="Unassembled WGS sequence"/>
</dbReference>
<gene>
    <name evidence="2" type="ORF">VP01_2399g3</name>
</gene>
<name>A0A0L6V6X6_9BASI</name>
<proteinExistence type="predicted"/>
<accession>A0A0L6V6X6</accession>
<evidence type="ECO:0000313" key="2">
    <source>
        <dbReference type="EMBL" id="KNZ56469.1"/>
    </source>
</evidence>
<dbReference type="STRING" id="27349.A0A0L6V6X6"/>
<dbReference type="VEuPathDB" id="FungiDB:VP01_2399g3"/>
<evidence type="ECO:0000313" key="3">
    <source>
        <dbReference type="Proteomes" id="UP000037035"/>
    </source>
</evidence>
<protein>
    <submittedName>
        <fullName evidence="2">Uncharacterized protein</fullName>
    </submittedName>
</protein>
<reference evidence="2 3" key="1">
    <citation type="submission" date="2015-08" db="EMBL/GenBank/DDBJ databases">
        <title>Next Generation Sequencing and Analysis of the Genome of Puccinia sorghi L Schw, the Causal Agent of Maize Common Rust.</title>
        <authorList>
            <person name="Rochi L."/>
            <person name="Burguener G."/>
            <person name="Darino M."/>
            <person name="Turjanski A."/>
            <person name="Kreff E."/>
            <person name="Dieguez M.J."/>
            <person name="Sacco F."/>
        </authorList>
    </citation>
    <scope>NUCLEOTIDE SEQUENCE [LARGE SCALE GENOMIC DNA]</scope>
    <source>
        <strain evidence="2 3">RO10H11247</strain>
    </source>
</reference>